<dbReference type="PANTHER" id="PTHR42776">
    <property type="entry name" value="SERINE PEPTIDASE S9 FAMILY MEMBER"/>
    <property type="match status" value="1"/>
</dbReference>
<sequence>MNFDRVTIEQFFRTYSVSSFAVSEDERQIAFSTNLTGKYDVWSMSPNHPYPAQLTTLGQLPHDIQFSPRGDYLLVAFDTDGDENAQLYAVAPNGGSLKPLRIAHGRRFMGARLRKDGKHVYYCSDKDNHSFLNGYVYDIDTGEERVIYEGANVTTHLGNVAPDESSFVTLELHANTYSVAYLHEGDKVTCLTPDQTVVHATFTTKYHEDKIYLATNFDSEFFYFASFTPATGEFKKLYTAEGNCDVASFEIDKQANQAVLLVSGGVEDRLIRYDLETGATGSIDAPFKSIDQLEIGGSGTLYVLGQSDIRPRNVYGLEAGSTSWNMLTNNRIIGVSDEELSEAEVVTYPSFDGLEIEGLIFPANPANKNGFTVVWPHGGPQAAERKFYRAFFQYLTYSGYDVFAPNFRGSSGYGATFMKMVEGDWGHGPRLDMIEGIEWLIQQGRADREKLFLVGGSYGGYMTLLLHGRHADYFKACVDIFGPSNLFTFSESVPDHWKPMMRPWLGDPVEDKDRFVADSPITYLAGMTKPMLVIQGANDPRVVKAESDQIVAALREQGTEIEYIVFDDEGHGFSKKGNEIHAYGSAVAFLDKHRGA</sequence>
<gene>
    <name evidence="3" type="ORF">NZD86_05480</name>
</gene>
<dbReference type="Gene3D" id="3.40.50.1820">
    <property type="entry name" value="alpha/beta hydrolase"/>
    <property type="match status" value="1"/>
</dbReference>
<dbReference type="InterPro" id="IPR029058">
    <property type="entry name" value="AB_hydrolase_fold"/>
</dbReference>
<accession>A0ABY6Z5B1</accession>
<name>A0ABY6Z5B1_9BACL</name>
<feature type="domain" description="Peptidase S9 prolyl oligopeptidase catalytic" evidence="2">
    <location>
        <begin position="391"/>
        <end position="593"/>
    </location>
</feature>
<dbReference type="RefSeq" id="WP_268045478.1">
    <property type="nucleotide sequence ID" value="NZ_CP104064.1"/>
</dbReference>
<keyword evidence="4" id="KW-1185">Reference proteome</keyword>
<organism evidence="3 4">
    <name type="scientific">Alicyclobacillus dauci</name>
    <dbReference type="NCBI Taxonomy" id="1475485"/>
    <lineage>
        <taxon>Bacteria</taxon>
        <taxon>Bacillati</taxon>
        <taxon>Bacillota</taxon>
        <taxon>Bacilli</taxon>
        <taxon>Bacillales</taxon>
        <taxon>Alicyclobacillaceae</taxon>
        <taxon>Alicyclobacillus</taxon>
    </lineage>
</organism>
<evidence type="ECO:0000313" key="4">
    <source>
        <dbReference type="Proteomes" id="UP001164803"/>
    </source>
</evidence>
<proteinExistence type="predicted"/>
<keyword evidence="1" id="KW-0378">Hydrolase</keyword>
<dbReference type="EMBL" id="CP104064">
    <property type="protein sequence ID" value="WAH37944.1"/>
    <property type="molecule type" value="Genomic_DNA"/>
</dbReference>
<protein>
    <submittedName>
        <fullName evidence="3">S9 family peptidase</fullName>
    </submittedName>
</protein>
<evidence type="ECO:0000313" key="3">
    <source>
        <dbReference type="EMBL" id="WAH37944.1"/>
    </source>
</evidence>
<evidence type="ECO:0000259" key="2">
    <source>
        <dbReference type="Pfam" id="PF00326"/>
    </source>
</evidence>
<dbReference type="SUPFAM" id="SSF53474">
    <property type="entry name" value="alpha/beta-Hydrolases"/>
    <property type="match status" value="1"/>
</dbReference>
<evidence type="ECO:0000256" key="1">
    <source>
        <dbReference type="ARBA" id="ARBA00022801"/>
    </source>
</evidence>
<dbReference type="InterPro" id="IPR001375">
    <property type="entry name" value="Peptidase_S9_cat"/>
</dbReference>
<dbReference type="Gene3D" id="2.120.10.30">
    <property type="entry name" value="TolB, C-terminal domain"/>
    <property type="match status" value="1"/>
</dbReference>
<dbReference type="Proteomes" id="UP001164803">
    <property type="component" value="Chromosome"/>
</dbReference>
<dbReference type="PANTHER" id="PTHR42776:SF27">
    <property type="entry name" value="DIPEPTIDYL PEPTIDASE FAMILY MEMBER 6"/>
    <property type="match status" value="1"/>
</dbReference>
<dbReference type="InterPro" id="IPR011042">
    <property type="entry name" value="6-blade_b-propeller_TolB-like"/>
</dbReference>
<dbReference type="Pfam" id="PF00326">
    <property type="entry name" value="Peptidase_S9"/>
    <property type="match status" value="1"/>
</dbReference>
<dbReference type="SUPFAM" id="SSF69322">
    <property type="entry name" value="Tricorn protease domain 2"/>
    <property type="match status" value="1"/>
</dbReference>
<reference evidence="3" key="1">
    <citation type="submission" date="2022-08" db="EMBL/GenBank/DDBJ databases">
        <title>Alicyclobacillus dauci DSM2870, complete genome.</title>
        <authorList>
            <person name="Wang Q."/>
            <person name="Cai R."/>
            <person name="Wang Z."/>
        </authorList>
    </citation>
    <scope>NUCLEOTIDE SEQUENCE</scope>
    <source>
        <strain evidence="3">DSM 28700</strain>
    </source>
</reference>